<dbReference type="CDD" id="cd01948">
    <property type="entry name" value="EAL"/>
    <property type="match status" value="1"/>
</dbReference>
<dbReference type="SMART" id="SM00267">
    <property type="entry name" value="GGDEF"/>
    <property type="match status" value="1"/>
</dbReference>
<dbReference type="InterPro" id="IPR001610">
    <property type="entry name" value="PAC"/>
</dbReference>
<dbReference type="EMBL" id="CP014323">
    <property type="protein sequence ID" value="AMK00268.1"/>
    <property type="molecule type" value="Genomic_DNA"/>
</dbReference>
<evidence type="ECO:0000313" key="5">
    <source>
        <dbReference type="EMBL" id="AMK00268.1"/>
    </source>
</evidence>
<dbReference type="Gene3D" id="3.20.20.450">
    <property type="entry name" value="EAL domain"/>
    <property type="match status" value="1"/>
</dbReference>
<dbReference type="SUPFAM" id="SSF55073">
    <property type="entry name" value="Nucleotide cyclase"/>
    <property type="match status" value="1"/>
</dbReference>
<dbReference type="CDD" id="cd01949">
    <property type="entry name" value="GGDEF"/>
    <property type="match status" value="1"/>
</dbReference>
<keyword evidence="1" id="KW-0812">Transmembrane</keyword>
<evidence type="ECO:0000259" key="3">
    <source>
        <dbReference type="PROSITE" id="PS50883"/>
    </source>
</evidence>
<feature type="transmembrane region" description="Helical" evidence="1">
    <location>
        <begin position="247"/>
        <end position="265"/>
    </location>
</feature>
<dbReference type="PROSITE" id="PS50883">
    <property type="entry name" value="EAL"/>
    <property type="match status" value="1"/>
</dbReference>
<dbReference type="CDD" id="cd00130">
    <property type="entry name" value="PAS"/>
    <property type="match status" value="1"/>
</dbReference>
<dbReference type="SUPFAM" id="SSF55785">
    <property type="entry name" value="PYP-like sensor domain (PAS domain)"/>
    <property type="match status" value="1"/>
</dbReference>
<feature type="domain" description="EAL" evidence="3">
    <location>
        <begin position="698"/>
        <end position="948"/>
    </location>
</feature>
<dbReference type="InterPro" id="IPR035965">
    <property type="entry name" value="PAS-like_dom_sf"/>
</dbReference>
<feature type="transmembrane region" description="Helical" evidence="1">
    <location>
        <begin position="327"/>
        <end position="346"/>
    </location>
</feature>
<dbReference type="PANTHER" id="PTHR44757:SF2">
    <property type="entry name" value="BIOFILM ARCHITECTURE MAINTENANCE PROTEIN MBAA"/>
    <property type="match status" value="1"/>
</dbReference>
<dbReference type="InterPro" id="IPR000160">
    <property type="entry name" value="GGDEF_dom"/>
</dbReference>
<sequence length="948" mass="107164">MPISQLTKYVAALLISWVVLSINAFASPRLVIDESFEREIINHYARVSIAPNSATYFDVLTGSSTKTPTATATASSTERVWYSTELVHSGYSAIPLVLNIDRLNVDDLQIYLLDSSQRIIKSYRYQAGKGDYSLRQPLPNIRLAFTLQPYQDARLLIAVKDEGLKYFPMSLWERDLLAQHDTNMLTLLGAVSGVMALIASYFLFSYLCQRIPTRFWLTMSSLVLIALLFITEGGLAFWPSLTNASEHFYAVCFGVLLLCIGKVTHHLFSRVPFVLRLLNYALPLAATIYCFTVNAYMVTITLLILTAAMGLYHVTLALIFKDKDSSVVSTTYILAWLSFFAFYALVTQNLFSDLIYTVDVAMGMLLFLTLGFLCFGFAVITKEQILNQHKLSSQAETISSLNHFYDLFRNSAEGHYTSTWDGKLISVNPAMCTVFGYENEEEMLSEGASTKAFYASPEDRHVLLGEISQQGHVTRKEIRGKRRDGTEFWFSLSCQIRENDEGTYLYGSIIDITEKKQSDLSLQYLATHDSLTGVYNRRQFESVFKEKVHNHSAFPVCLLFLDLDRFKVVNDTCGHKAGDVLIKDVARLIENTLLPNAQLARLGGDEFGVIYSDLDADAVYLNAVKILNAVQAYRFMWDNRIFNLGVSIGMVVCDDSNVSSGQYLSMADAACYFAKEQGRNQVHRYNKDDESMQRYQRELDWVSSINNALEEGRFELYYQSLRPLSKASDGHYYEVLLRLREKDGKIVEPANFLPTAERFEMNVNVDKWVVTNTFKWLSENPEHLAELRRCSINLNCHSLADRDFTLFILNAFETFNIPYNKICFEVIESVAIIKMEDTLAFMRTFNRLGCSFALDDFGSGFSSYSYLKSLPVNQVKIDGMFIKDMLNDSVDTAMVASINDVAKAMGMQTVGEFVENEGTMAQLGKMGVDFAQGYSVAKPAPLREFTPL</sequence>
<dbReference type="OrthoDB" id="9816034at2"/>
<dbReference type="InterPro" id="IPR011622">
    <property type="entry name" value="7TMR_DISM_rcpt_extracell_dom2"/>
</dbReference>
<dbReference type="PANTHER" id="PTHR44757">
    <property type="entry name" value="DIGUANYLATE CYCLASE DGCP"/>
    <property type="match status" value="1"/>
</dbReference>
<dbReference type="SUPFAM" id="SSF141868">
    <property type="entry name" value="EAL domain-like"/>
    <property type="match status" value="1"/>
</dbReference>
<dbReference type="InterPro" id="IPR029787">
    <property type="entry name" value="Nucleotide_cyclase"/>
</dbReference>
<dbReference type="NCBIfam" id="TIGR00229">
    <property type="entry name" value="sensory_box"/>
    <property type="match status" value="1"/>
</dbReference>
<dbReference type="AlphaFoldDB" id="A0A126Q4P2"/>
<dbReference type="NCBIfam" id="TIGR00254">
    <property type="entry name" value="GGDEF"/>
    <property type="match status" value="1"/>
</dbReference>
<name>A0A126Q4P2_ALTMA</name>
<dbReference type="InterPro" id="IPR052155">
    <property type="entry name" value="Biofilm_reg_signaling"/>
</dbReference>
<dbReference type="Pfam" id="PF13426">
    <property type="entry name" value="PAS_9"/>
    <property type="match status" value="1"/>
</dbReference>
<evidence type="ECO:0000259" key="2">
    <source>
        <dbReference type="PROSITE" id="PS50113"/>
    </source>
</evidence>
<keyword evidence="1" id="KW-1133">Transmembrane helix</keyword>
<organism evidence="5 6">
    <name type="scientific">Alteromonas macleodii</name>
    <name type="common">Pseudoalteromonas macleodii</name>
    <dbReference type="NCBI Taxonomy" id="28108"/>
    <lineage>
        <taxon>Bacteria</taxon>
        <taxon>Pseudomonadati</taxon>
        <taxon>Pseudomonadota</taxon>
        <taxon>Gammaproteobacteria</taxon>
        <taxon>Alteromonadales</taxon>
        <taxon>Alteromonadaceae</taxon>
        <taxon>Alteromonas/Salinimonas group</taxon>
        <taxon>Alteromonas</taxon>
    </lineage>
</organism>
<dbReference type="Pfam" id="PF00563">
    <property type="entry name" value="EAL"/>
    <property type="match status" value="1"/>
</dbReference>
<dbReference type="InterPro" id="IPR035919">
    <property type="entry name" value="EAL_sf"/>
</dbReference>
<evidence type="ECO:0000259" key="4">
    <source>
        <dbReference type="PROSITE" id="PS50887"/>
    </source>
</evidence>
<feature type="domain" description="GGDEF" evidence="4">
    <location>
        <begin position="554"/>
        <end position="687"/>
    </location>
</feature>
<dbReference type="Pfam" id="PF07696">
    <property type="entry name" value="7TMR-DISMED2"/>
    <property type="match status" value="1"/>
</dbReference>
<reference evidence="5 6" key="1">
    <citation type="submission" date="2015-12" db="EMBL/GenBank/DDBJ databases">
        <authorList>
            <person name="Shamseldin A."/>
            <person name="Moawad H."/>
            <person name="Abd El-Rahim W.M."/>
            <person name="Sadowsky M.J."/>
        </authorList>
    </citation>
    <scope>NUCLEOTIDE SEQUENCE [LARGE SCALE GENOMIC DNA]</scope>
    <source>
        <strain evidence="5 6">D7</strain>
    </source>
</reference>
<dbReference type="Proteomes" id="UP000063991">
    <property type="component" value="Chromosome"/>
</dbReference>
<dbReference type="Gene3D" id="3.30.70.270">
    <property type="match status" value="1"/>
</dbReference>
<feature type="transmembrane region" description="Helical" evidence="1">
    <location>
        <begin position="184"/>
        <end position="204"/>
    </location>
</feature>
<feature type="domain" description="PAC" evidence="2">
    <location>
        <begin position="474"/>
        <end position="524"/>
    </location>
</feature>
<dbReference type="InterPro" id="IPR043128">
    <property type="entry name" value="Rev_trsase/Diguanyl_cyclase"/>
</dbReference>
<dbReference type="SMART" id="SM00052">
    <property type="entry name" value="EAL"/>
    <property type="match status" value="1"/>
</dbReference>
<keyword evidence="1" id="KW-0472">Membrane</keyword>
<dbReference type="InterPro" id="IPR000014">
    <property type="entry name" value="PAS"/>
</dbReference>
<proteinExistence type="predicted"/>
<dbReference type="Gene3D" id="3.30.450.20">
    <property type="entry name" value="PAS domain"/>
    <property type="match status" value="1"/>
</dbReference>
<evidence type="ECO:0000313" key="6">
    <source>
        <dbReference type="Proteomes" id="UP000063991"/>
    </source>
</evidence>
<dbReference type="GO" id="GO:0016301">
    <property type="term" value="F:kinase activity"/>
    <property type="evidence" value="ECO:0007669"/>
    <property type="project" value="UniProtKB-KW"/>
</dbReference>
<feature type="transmembrane region" description="Helical" evidence="1">
    <location>
        <begin position="216"/>
        <end position="241"/>
    </location>
</feature>
<keyword evidence="5" id="KW-0808">Transferase</keyword>
<dbReference type="InterPro" id="IPR001633">
    <property type="entry name" value="EAL_dom"/>
</dbReference>
<feature type="transmembrane region" description="Helical" evidence="1">
    <location>
        <begin position="358"/>
        <end position="380"/>
    </location>
</feature>
<keyword evidence="5" id="KW-0418">Kinase</keyword>
<protein>
    <submittedName>
        <fullName evidence="5">Histidine kinase</fullName>
    </submittedName>
</protein>
<evidence type="ECO:0000256" key="1">
    <source>
        <dbReference type="SAM" id="Phobius"/>
    </source>
</evidence>
<accession>A0A126Q4P2</accession>
<dbReference type="Pfam" id="PF00990">
    <property type="entry name" value="GGDEF"/>
    <property type="match status" value="1"/>
</dbReference>
<dbReference type="InterPro" id="IPR000700">
    <property type="entry name" value="PAS-assoc_C"/>
</dbReference>
<gene>
    <name evidence="5" type="ORF">AVL55_00765</name>
</gene>
<dbReference type="PROSITE" id="PS50113">
    <property type="entry name" value="PAC"/>
    <property type="match status" value="1"/>
</dbReference>
<dbReference type="PROSITE" id="PS50887">
    <property type="entry name" value="GGDEF"/>
    <property type="match status" value="1"/>
</dbReference>
<dbReference type="SMART" id="SM00086">
    <property type="entry name" value="PAC"/>
    <property type="match status" value="1"/>
</dbReference>